<gene>
    <name evidence="7" type="ORF">ILUMI_24369</name>
</gene>
<dbReference type="GO" id="GO:0005886">
    <property type="term" value="C:plasma membrane"/>
    <property type="evidence" value="ECO:0007669"/>
    <property type="project" value="UniProtKB-SubCell"/>
</dbReference>
<comment type="subcellular location">
    <subcellularLocation>
        <location evidence="1">Cell membrane</location>
        <topology evidence="1">Multi-pass membrane protein</topology>
    </subcellularLocation>
</comment>
<dbReference type="InterPro" id="IPR013604">
    <property type="entry name" value="7TM_chemorcpt"/>
</dbReference>
<keyword evidence="2" id="KW-1003">Cell membrane</keyword>
<comment type="caution">
    <text evidence="7">The sequence shown here is derived from an EMBL/GenBank/DDBJ whole genome shotgun (WGS) entry which is preliminary data.</text>
</comment>
<accession>A0A8K0C770</accession>
<evidence type="ECO:0000313" key="8">
    <source>
        <dbReference type="Proteomes" id="UP000801492"/>
    </source>
</evidence>
<keyword evidence="4 6" id="KW-1133">Transmembrane helix</keyword>
<evidence type="ECO:0000256" key="2">
    <source>
        <dbReference type="ARBA" id="ARBA00022475"/>
    </source>
</evidence>
<dbReference type="EMBL" id="VTPC01090697">
    <property type="protein sequence ID" value="KAF2881813.1"/>
    <property type="molecule type" value="Genomic_DNA"/>
</dbReference>
<proteinExistence type="predicted"/>
<sequence>MLLLTYTNRFLFVLYFCHSLYNPTFDFQGEDILSFLSKYPISKLSTAEAIQVETFITTLLLQKPVFRASDVFTVGTRLLASMSGTIVTYLLVALQFHATWIQHKKVK</sequence>
<keyword evidence="8" id="KW-1185">Reference proteome</keyword>
<evidence type="ECO:0000256" key="4">
    <source>
        <dbReference type="ARBA" id="ARBA00022989"/>
    </source>
</evidence>
<keyword evidence="5 6" id="KW-0472">Membrane</keyword>
<name>A0A8K0C770_IGNLU</name>
<reference evidence="7" key="1">
    <citation type="submission" date="2019-08" db="EMBL/GenBank/DDBJ databases">
        <title>The genome of the North American firefly Photinus pyralis.</title>
        <authorList>
            <consortium name="Photinus pyralis genome working group"/>
            <person name="Fallon T.R."/>
            <person name="Sander Lower S.E."/>
            <person name="Weng J.-K."/>
        </authorList>
    </citation>
    <scope>NUCLEOTIDE SEQUENCE</scope>
    <source>
        <strain evidence="7">TRF0915ILg1</strain>
        <tissue evidence="7">Whole body</tissue>
    </source>
</reference>
<dbReference type="GO" id="GO:0050909">
    <property type="term" value="P:sensory perception of taste"/>
    <property type="evidence" value="ECO:0007669"/>
    <property type="project" value="InterPro"/>
</dbReference>
<dbReference type="Pfam" id="PF08395">
    <property type="entry name" value="7tm_7"/>
    <property type="match status" value="1"/>
</dbReference>
<evidence type="ECO:0000256" key="3">
    <source>
        <dbReference type="ARBA" id="ARBA00022692"/>
    </source>
</evidence>
<evidence type="ECO:0000256" key="6">
    <source>
        <dbReference type="SAM" id="Phobius"/>
    </source>
</evidence>
<dbReference type="Proteomes" id="UP000801492">
    <property type="component" value="Unassembled WGS sequence"/>
</dbReference>
<protein>
    <submittedName>
        <fullName evidence="7">Uncharacterized protein</fullName>
    </submittedName>
</protein>
<dbReference type="AlphaFoldDB" id="A0A8K0C770"/>
<keyword evidence="3 6" id="KW-0812">Transmembrane</keyword>
<evidence type="ECO:0000256" key="1">
    <source>
        <dbReference type="ARBA" id="ARBA00004651"/>
    </source>
</evidence>
<feature type="transmembrane region" description="Helical" evidence="6">
    <location>
        <begin position="78"/>
        <end position="101"/>
    </location>
</feature>
<evidence type="ECO:0000256" key="5">
    <source>
        <dbReference type="ARBA" id="ARBA00023136"/>
    </source>
</evidence>
<evidence type="ECO:0000313" key="7">
    <source>
        <dbReference type="EMBL" id="KAF2881813.1"/>
    </source>
</evidence>
<organism evidence="7 8">
    <name type="scientific">Ignelater luminosus</name>
    <name type="common">Cucubano</name>
    <name type="synonym">Pyrophorus luminosus</name>
    <dbReference type="NCBI Taxonomy" id="2038154"/>
    <lineage>
        <taxon>Eukaryota</taxon>
        <taxon>Metazoa</taxon>
        <taxon>Ecdysozoa</taxon>
        <taxon>Arthropoda</taxon>
        <taxon>Hexapoda</taxon>
        <taxon>Insecta</taxon>
        <taxon>Pterygota</taxon>
        <taxon>Neoptera</taxon>
        <taxon>Endopterygota</taxon>
        <taxon>Coleoptera</taxon>
        <taxon>Polyphaga</taxon>
        <taxon>Elateriformia</taxon>
        <taxon>Elateroidea</taxon>
        <taxon>Elateridae</taxon>
        <taxon>Agrypninae</taxon>
        <taxon>Pyrophorini</taxon>
        <taxon>Ignelater</taxon>
    </lineage>
</organism>
<dbReference type="OrthoDB" id="6759771at2759"/>